<evidence type="ECO:0000313" key="3">
    <source>
        <dbReference type="EMBL" id="RNI28110.1"/>
    </source>
</evidence>
<dbReference type="RefSeq" id="WP_123134577.1">
    <property type="nucleotide sequence ID" value="NZ_RJJE01000017.1"/>
</dbReference>
<evidence type="ECO:0000256" key="1">
    <source>
        <dbReference type="SAM" id="Phobius"/>
    </source>
</evidence>
<comment type="caution">
    <text evidence="3">The sequence shown here is derived from an EMBL/GenBank/DDBJ whole genome shotgun (WGS) entry which is preliminary data.</text>
</comment>
<accession>A0A3M9MRG8</accession>
<gene>
    <name evidence="3" type="ORF">EFA69_18715</name>
</gene>
<proteinExistence type="predicted"/>
<feature type="domain" description="DUF4349" evidence="2">
    <location>
        <begin position="59"/>
        <end position="266"/>
    </location>
</feature>
<dbReference type="InterPro" id="IPR025645">
    <property type="entry name" value="DUF4349"/>
</dbReference>
<feature type="transmembrane region" description="Helical" evidence="1">
    <location>
        <begin position="238"/>
        <end position="264"/>
    </location>
</feature>
<evidence type="ECO:0000313" key="4">
    <source>
        <dbReference type="Proteomes" id="UP000271010"/>
    </source>
</evidence>
<sequence length="270" mass="30617">MRTNYQTFLFGGLLLLVFFFGGCSGKQETPSANEVAAVAQASDAAAPDGANNEATPAKQMLIKDAQVKFQVKDLANSTQRIENAVKKHNAILANTSQQQAQDEQVMNFEIRVKPEQFTTLLEELEKESVKLEYRNLASEDVAVEYVDVQARLKAKRAVEQRYLSLLNQAKNINEILEVEQYLLKVREEIESADARLHYLKNQTAYSTIKLEIYQLVPLSFTERIGLGTRFYNAFGTGWQMFLSLLVGLCYLWPLLLLGGGLYLLRRRRLI</sequence>
<keyword evidence="4" id="KW-1185">Reference proteome</keyword>
<name>A0A3M9MRG8_9BACT</name>
<evidence type="ECO:0000259" key="2">
    <source>
        <dbReference type="Pfam" id="PF14257"/>
    </source>
</evidence>
<dbReference type="AlphaFoldDB" id="A0A3M9MRG8"/>
<keyword evidence="1" id="KW-0472">Membrane</keyword>
<dbReference type="Proteomes" id="UP000271010">
    <property type="component" value="Unassembled WGS sequence"/>
</dbReference>
<dbReference type="Pfam" id="PF14257">
    <property type="entry name" value="DUF4349"/>
    <property type="match status" value="1"/>
</dbReference>
<protein>
    <submittedName>
        <fullName evidence="3">DUF4349 domain-containing protein</fullName>
    </submittedName>
</protein>
<dbReference type="PROSITE" id="PS51257">
    <property type="entry name" value="PROKAR_LIPOPROTEIN"/>
    <property type="match status" value="1"/>
</dbReference>
<keyword evidence="1" id="KW-0812">Transmembrane</keyword>
<reference evidence="3 4" key="1">
    <citation type="submission" date="2018-11" db="EMBL/GenBank/DDBJ databases">
        <title>Rufibacter latericius sp. nov., isolated from water in Baiyang Lake.</title>
        <authorList>
            <person name="Yang Y."/>
        </authorList>
    </citation>
    <scope>NUCLEOTIDE SEQUENCE [LARGE SCALE GENOMIC DNA]</scope>
    <source>
        <strain evidence="3 4">MCC P1</strain>
    </source>
</reference>
<dbReference type="OrthoDB" id="5381491at2"/>
<dbReference type="EMBL" id="RJJE01000017">
    <property type="protein sequence ID" value="RNI28110.1"/>
    <property type="molecule type" value="Genomic_DNA"/>
</dbReference>
<keyword evidence="1" id="KW-1133">Transmembrane helix</keyword>
<organism evidence="3 4">
    <name type="scientific">Rufibacter immobilis</name>
    <dbReference type="NCBI Taxonomy" id="1348778"/>
    <lineage>
        <taxon>Bacteria</taxon>
        <taxon>Pseudomonadati</taxon>
        <taxon>Bacteroidota</taxon>
        <taxon>Cytophagia</taxon>
        <taxon>Cytophagales</taxon>
        <taxon>Hymenobacteraceae</taxon>
        <taxon>Rufibacter</taxon>
    </lineage>
</organism>